<evidence type="ECO:0000313" key="1">
    <source>
        <dbReference type="EMBL" id="CAD7602389.1"/>
    </source>
</evidence>
<dbReference type="EMBL" id="OE843153">
    <property type="protein sequence ID" value="CAD7602389.1"/>
    <property type="molecule type" value="Genomic_DNA"/>
</dbReference>
<protein>
    <submittedName>
        <fullName evidence="1">Uncharacterized protein</fullName>
    </submittedName>
</protein>
<accession>A0A7R9K3M2</accession>
<dbReference type="AlphaFoldDB" id="A0A7R9K3M2"/>
<sequence>MVGIALTGGRRDWPLDMFVFNMDKKALEPVYTLCSGIPSVYSLLFWNHLDQDILLCGTKTGAVYTWDLDNARITNKPQFEIGMSPCVSLSNSDDILVTQDKLGSVKLWQETPCSWTEIKSFHLDHTGFCRVDVSNLKDNFAALPRHKGGLEIYNLKSYEKVTSFNDSDTDIYEQLGELMACKLITISGITYVIAAYENEELSLVSLAVLDVCICRHPPPPVDQGRPKPSPLVGTCFQATQALDGSCPCQDSAVRLIQVCSTIPAIQVQLPQQGYETCQSNGTVCHHHALVLVNVVATPSSFHSWQDRICAHIVLLGQQSTILSHPPANGVPPHRVMVEKQPLSAGSTVGICLVCYPDLTPCILVAVLPLVQCLVTWTGISSVRPAAMPDATDVIIGFHNFIDDSKEFIVKELSAFSVCGTLLSNWMLKPPYAIKELPTAAKKQASYIVNKLHGNPWDSGGYGLQPARIPHLPCHNACRNCLGQGSRNEKFLAKYTPRPFVDLYDREWQELGNYKLVISKFFCITQPPQNISLTNHEISLRRMCGNRMVVISEKQDAELKQVTYLAPSWARLCEVWDLIDVAAD</sequence>
<name>A0A7R9K3M2_TIMGE</name>
<organism evidence="1">
    <name type="scientific">Timema genevievae</name>
    <name type="common">Walking stick</name>
    <dbReference type="NCBI Taxonomy" id="629358"/>
    <lineage>
        <taxon>Eukaryota</taxon>
        <taxon>Metazoa</taxon>
        <taxon>Ecdysozoa</taxon>
        <taxon>Arthropoda</taxon>
        <taxon>Hexapoda</taxon>
        <taxon>Insecta</taxon>
        <taxon>Pterygota</taxon>
        <taxon>Neoptera</taxon>
        <taxon>Polyneoptera</taxon>
        <taxon>Phasmatodea</taxon>
        <taxon>Timematodea</taxon>
        <taxon>Timematoidea</taxon>
        <taxon>Timematidae</taxon>
        <taxon>Timema</taxon>
    </lineage>
</organism>
<dbReference type="SUPFAM" id="SSF50978">
    <property type="entry name" value="WD40 repeat-like"/>
    <property type="match status" value="1"/>
</dbReference>
<dbReference type="Gene3D" id="2.130.10.10">
    <property type="entry name" value="YVTN repeat-like/Quinoprotein amine dehydrogenase"/>
    <property type="match status" value="1"/>
</dbReference>
<dbReference type="InterPro" id="IPR015943">
    <property type="entry name" value="WD40/YVTN_repeat-like_dom_sf"/>
</dbReference>
<gene>
    <name evidence="1" type="ORF">TGEB3V08_LOCUS8301</name>
</gene>
<dbReference type="InterPro" id="IPR036322">
    <property type="entry name" value="WD40_repeat_dom_sf"/>
</dbReference>
<reference evidence="1" key="1">
    <citation type="submission" date="2020-11" db="EMBL/GenBank/DDBJ databases">
        <authorList>
            <person name="Tran Van P."/>
        </authorList>
    </citation>
    <scope>NUCLEOTIDE SEQUENCE</scope>
</reference>
<proteinExistence type="predicted"/>